<evidence type="ECO:0000313" key="2">
    <source>
        <dbReference type="EMBL" id="KAF2459325.1"/>
    </source>
</evidence>
<feature type="compositionally biased region" description="Basic and acidic residues" evidence="1">
    <location>
        <begin position="57"/>
        <end position="76"/>
    </location>
</feature>
<dbReference type="Proteomes" id="UP000799766">
    <property type="component" value="Unassembled WGS sequence"/>
</dbReference>
<sequence>MDALKDQASKFTGGSSSGEQKQSSGQKEDYVDKGVESAEKKFGLNVSREQNEAMTDQAREMFEKQTGKDVPDKVSN</sequence>
<feature type="region of interest" description="Disordered" evidence="1">
    <location>
        <begin position="1"/>
        <end position="76"/>
    </location>
</feature>
<protein>
    <submittedName>
        <fullName evidence="2">Uncharacterized protein</fullName>
    </submittedName>
</protein>
<name>A0A6A6P5Q4_9PEZI</name>
<keyword evidence="3" id="KW-1185">Reference proteome</keyword>
<reference evidence="2" key="1">
    <citation type="journal article" date="2020" name="Stud. Mycol.">
        <title>101 Dothideomycetes genomes: a test case for predicting lifestyles and emergence of pathogens.</title>
        <authorList>
            <person name="Haridas S."/>
            <person name="Albert R."/>
            <person name="Binder M."/>
            <person name="Bloem J."/>
            <person name="Labutti K."/>
            <person name="Salamov A."/>
            <person name="Andreopoulos B."/>
            <person name="Baker S."/>
            <person name="Barry K."/>
            <person name="Bills G."/>
            <person name="Bluhm B."/>
            <person name="Cannon C."/>
            <person name="Castanera R."/>
            <person name="Culley D."/>
            <person name="Daum C."/>
            <person name="Ezra D."/>
            <person name="Gonzalez J."/>
            <person name="Henrissat B."/>
            <person name="Kuo A."/>
            <person name="Liang C."/>
            <person name="Lipzen A."/>
            <person name="Lutzoni F."/>
            <person name="Magnuson J."/>
            <person name="Mondo S."/>
            <person name="Nolan M."/>
            <person name="Ohm R."/>
            <person name="Pangilinan J."/>
            <person name="Park H.-J."/>
            <person name="Ramirez L."/>
            <person name="Alfaro M."/>
            <person name="Sun H."/>
            <person name="Tritt A."/>
            <person name="Yoshinaga Y."/>
            <person name="Zwiers L.-H."/>
            <person name="Turgeon B."/>
            <person name="Goodwin S."/>
            <person name="Spatafora J."/>
            <person name="Crous P."/>
            <person name="Grigoriev I."/>
        </authorList>
    </citation>
    <scope>NUCLEOTIDE SEQUENCE</scope>
    <source>
        <strain evidence="2">ATCC 16933</strain>
    </source>
</reference>
<dbReference type="OrthoDB" id="3050608at2759"/>
<evidence type="ECO:0000313" key="3">
    <source>
        <dbReference type="Proteomes" id="UP000799766"/>
    </source>
</evidence>
<dbReference type="EMBL" id="MU001675">
    <property type="protein sequence ID" value="KAF2459325.1"/>
    <property type="molecule type" value="Genomic_DNA"/>
</dbReference>
<feature type="compositionally biased region" description="Low complexity" evidence="1">
    <location>
        <begin position="13"/>
        <end position="25"/>
    </location>
</feature>
<feature type="compositionally biased region" description="Basic and acidic residues" evidence="1">
    <location>
        <begin position="26"/>
        <end position="42"/>
    </location>
</feature>
<accession>A0A6A6P5Q4</accession>
<organism evidence="2 3">
    <name type="scientific">Lineolata rhizophorae</name>
    <dbReference type="NCBI Taxonomy" id="578093"/>
    <lineage>
        <taxon>Eukaryota</taxon>
        <taxon>Fungi</taxon>
        <taxon>Dikarya</taxon>
        <taxon>Ascomycota</taxon>
        <taxon>Pezizomycotina</taxon>
        <taxon>Dothideomycetes</taxon>
        <taxon>Dothideomycetes incertae sedis</taxon>
        <taxon>Lineolatales</taxon>
        <taxon>Lineolataceae</taxon>
        <taxon>Lineolata</taxon>
    </lineage>
</organism>
<evidence type="ECO:0000256" key="1">
    <source>
        <dbReference type="SAM" id="MobiDB-lite"/>
    </source>
</evidence>
<proteinExistence type="predicted"/>
<dbReference type="AlphaFoldDB" id="A0A6A6P5Q4"/>
<gene>
    <name evidence="2" type="ORF">BDY21DRAFT_370111</name>
</gene>